<dbReference type="AlphaFoldDB" id="A0A812X6M0"/>
<keyword evidence="2" id="KW-1185">Reference proteome</keyword>
<accession>A0A812X6M0</accession>
<proteinExistence type="predicted"/>
<gene>
    <name evidence="1" type="ORF">SPIL2461_LOCUS20522</name>
</gene>
<dbReference type="OrthoDB" id="421770at2759"/>
<comment type="caution">
    <text evidence="1">The sequence shown here is derived from an EMBL/GenBank/DDBJ whole genome shotgun (WGS) entry which is preliminary data.</text>
</comment>
<dbReference type="EMBL" id="CAJNIZ010045449">
    <property type="protein sequence ID" value="CAE7720411.1"/>
    <property type="molecule type" value="Genomic_DNA"/>
</dbReference>
<name>A0A812X6M0_SYMPI</name>
<reference evidence="1" key="1">
    <citation type="submission" date="2021-02" db="EMBL/GenBank/DDBJ databases">
        <authorList>
            <person name="Dougan E. K."/>
            <person name="Rhodes N."/>
            <person name="Thang M."/>
            <person name="Chan C."/>
        </authorList>
    </citation>
    <scope>NUCLEOTIDE SEQUENCE</scope>
</reference>
<dbReference type="Proteomes" id="UP000649617">
    <property type="component" value="Unassembled WGS sequence"/>
</dbReference>
<organism evidence="1 2">
    <name type="scientific">Symbiodinium pilosum</name>
    <name type="common">Dinoflagellate</name>
    <dbReference type="NCBI Taxonomy" id="2952"/>
    <lineage>
        <taxon>Eukaryota</taxon>
        <taxon>Sar</taxon>
        <taxon>Alveolata</taxon>
        <taxon>Dinophyceae</taxon>
        <taxon>Suessiales</taxon>
        <taxon>Symbiodiniaceae</taxon>
        <taxon>Symbiodinium</taxon>
    </lineage>
</organism>
<sequence>MVSAFAGADDRAKFCILGCQWRGNVILSLSICLVTLSVREIKVRGELRWQRKHEVWYPKGFTGRWLCVAAGGDCLMDYANGPCDSERELPLSSICSLATAMQQFIGTTGEQGSDVQTHSVAFNTLLLAACTGSTFSVVAVVALPEDTPSDLSTAELRFKAMEIHAALRSGELGTQLQLLAGAAGQEREDKAANYTPSSCLLEAEGKGGDTPLPPEAASAAREVFATALSQRASALLVAMLDELPEGDRREVRKLCLFDVRLEILCTVPVEPPGTLQDMALLLQAGEAVSLSQERLTSIWVWNSASGDASEIAVLCAQAWPFFVGAMLETRPCGRPSGESGKGMVCRASSDVLGHLPTFKSRMEAVAAQLCTLLGLHSPAKPQE</sequence>
<evidence type="ECO:0000313" key="1">
    <source>
        <dbReference type="EMBL" id="CAE7720411.1"/>
    </source>
</evidence>
<evidence type="ECO:0000313" key="2">
    <source>
        <dbReference type="Proteomes" id="UP000649617"/>
    </source>
</evidence>
<protein>
    <submittedName>
        <fullName evidence="1">Uncharacterized protein</fullName>
    </submittedName>
</protein>